<dbReference type="Pfam" id="PF20241">
    <property type="entry name" value="DUF6598"/>
    <property type="match status" value="1"/>
</dbReference>
<dbReference type="PANTHER" id="PTHR33065">
    <property type="entry name" value="OS07G0486400 PROTEIN"/>
    <property type="match status" value="1"/>
</dbReference>
<name>A0ABC9BZV0_9POAL</name>
<dbReference type="AlphaFoldDB" id="A0ABC9BZV0"/>
<organism evidence="2 3">
    <name type="scientific">Urochloa decumbens</name>
    <dbReference type="NCBI Taxonomy" id="240449"/>
    <lineage>
        <taxon>Eukaryota</taxon>
        <taxon>Viridiplantae</taxon>
        <taxon>Streptophyta</taxon>
        <taxon>Embryophyta</taxon>
        <taxon>Tracheophyta</taxon>
        <taxon>Spermatophyta</taxon>
        <taxon>Magnoliopsida</taxon>
        <taxon>Liliopsida</taxon>
        <taxon>Poales</taxon>
        <taxon>Poaceae</taxon>
        <taxon>PACMAD clade</taxon>
        <taxon>Panicoideae</taxon>
        <taxon>Panicodae</taxon>
        <taxon>Paniceae</taxon>
        <taxon>Melinidinae</taxon>
        <taxon>Urochloa</taxon>
    </lineage>
</organism>
<feature type="domain" description="DUF6598" evidence="1">
    <location>
        <begin position="146"/>
        <end position="369"/>
    </location>
</feature>
<accession>A0ABC9BZV0</accession>
<protein>
    <recommendedName>
        <fullName evidence="1">DUF6598 domain-containing protein</fullName>
    </recommendedName>
</protein>
<dbReference type="InterPro" id="IPR046533">
    <property type="entry name" value="DUF6598"/>
</dbReference>
<sequence length="386" mass="44230">MVLQTGLALEQDAVPAVIEDEDEDDIQLDFDFADEDDGMHNDTDDYEQRLKAEELAGFIEKLGPVEHEERLSLIKASFDIPHEPRHHDFYHLPESTRDQRHVGDRVWHGYYQMSRISETDLPAMRYNQCNDPSAGEQCFHAATPILQIFNMKVQACLVDVAGPIEVYGIVAVRDGEDYRRNYLFNRSRDNPLDISLTGGYLRLLSPRRGMSMRFNCLLEVDIRVKAIGDDDTEDKTLADGCTQFIEDRVCFKTFSRCSMSSQYGSMAFDYHVFRYGVEATIELDFLEVPEGGFSMQMCGYTTIMKNYYAFIDKNCECDSLVRSTGIFSQYFVAAVQMDDYFLVDFTEGKSPLIFKPTIHGSEEKEYSFHNGALVSVKVSWSTTFYV</sequence>
<evidence type="ECO:0000313" key="3">
    <source>
        <dbReference type="Proteomes" id="UP001497457"/>
    </source>
</evidence>
<proteinExistence type="predicted"/>
<keyword evidence="3" id="KW-1185">Reference proteome</keyword>
<dbReference type="Proteomes" id="UP001497457">
    <property type="component" value="Chromosome 28b"/>
</dbReference>
<dbReference type="PANTHER" id="PTHR33065:SF98">
    <property type="entry name" value="DUF6598 DOMAIN-CONTAINING PROTEIN"/>
    <property type="match status" value="1"/>
</dbReference>
<evidence type="ECO:0000313" key="2">
    <source>
        <dbReference type="EMBL" id="CAL5009870.1"/>
    </source>
</evidence>
<reference evidence="3" key="1">
    <citation type="submission" date="2024-06" db="EMBL/GenBank/DDBJ databases">
        <authorList>
            <person name="Ryan C."/>
        </authorList>
    </citation>
    <scope>NUCLEOTIDE SEQUENCE [LARGE SCALE GENOMIC DNA]</scope>
</reference>
<dbReference type="EMBL" id="OZ075138">
    <property type="protein sequence ID" value="CAL5009870.1"/>
    <property type="molecule type" value="Genomic_DNA"/>
</dbReference>
<evidence type="ECO:0000259" key="1">
    <source>
        <dbReference type="Pfam" id="PF20241"/>
    </source>
</evidence>
<reference evidence="2 3" key="2">
    <citation type="submission" date="2024-10" db="EMBL/GenBank/DDBJ databases">
        <authorList>
            <person name="Ryan C."/>
        </authorList>
    </citation>
    <scope>NUCLEOTIDE SEQUENCE [LARGE SCALE GENOMIC DNA]</scope>
</reference>
<gene>
    <name evidence="2" type="ORF">URODEC1_LOCUS69709</name>
</gene>